<feature type="compositionally biased region" description="Basic and acidic residues" evidence="1">
    <location>
        <begin position="177"/>
        <end position="197"/>
    </location>
</feature>
<feature type="region of interest" description="Disordered" evidence="1">
    <location>
        <begin position="71"/>
        <end position="96"/>
    </location>
</feature>
<feature type="compositionally biased region" description="Basic residues" evidence="1">
    <location>
        <begin position="401"/>
        <end position="410"/>
    </location>
</feature>
<feature type="compositionally biased region" description="Basic and acidic residues" evidence="1">
    <location>
        <begin position="448"/>
        <end position="458"/>
    </location>
</feature>
<evidence type="ECO:0000313" key="2">
    <source>
        <dbReference type="EMBL" id="CAA9284700.1"/>
    </source>
</evidence>
<reference evidence="2" key="1">
    <citation type="submission" date="2020-02" db="EMBL/GenBank/DDBJ databases">
        <authorList>
            <person name="Meier V. D."/>
        </authorList>
    </citation>
    <scope>NUCLEOTIDE SEQUENCE</scope>
    <source>
        <strain evidence="2">AVDCRST_MAG08</strain>
    </source>
</reference>
<keyword evidence="2" id="KW-0067">ATP-binding</keyword>
<feature type="compositionally biased region" description="Basic residues" evidence="1">
    <location>
        <begin position="370"/>
        <end position="387"/>
    </location>
</feature>
<accession>A0A6J4JQN2</accession>
<dbReference type="AlphaFoldDB" id="A0A6J4JQN2"/>
<feature type="compositionally biased region" description="Basic and acidic residues" evidence="1">
    <location>
        <begin position="504"/>
        <end position="515"/>
    </location>
</feature>
<organism evidence="2">
    <name type="scientific">uncultured Acetobacteraceae bacterium</name>
    <dbReference type="NCBI Taxonomy" id="169975"/>
    <lineage>
        <taxon>Bacteria</taxon>
        <taxon>Pseudomonadati</taxon>
        <taxon>Pseudomonadota</taxon>
        <taxon>Alphaproteobacteria</taxon>
        <taxon>Acetobacterales</taxon>
        <taxon>Acetobacteraceae</taxon>
        <taxon>environmental samples</taxon>
    </lineage>
</organism>
<feature type="non-terminal residue" evidence="2">
    <location>
        <position position="593"/>
    </location>
</feature>
<feature type="compositionally biased region" description="Basic residues" evidence="1">
    <location>
        <begin position="531"/>
        <end position="562"/>
    </location>
</feature>
<feature type="compositionally biased region" description="Basic residues" evidence="1">
    <location>
        <begin position="145"/>
        <end position="154"/>
    </location>
</feature>
<dbReference type="EC" id="3.6.3.42" evidence="2"/>
<dbReference type="EMBL" id="CADCTG010000319">
    <property type="protein sequence ID" value="CAA9284700.1"/>
    <property type="molecule type" value="Genomic_DNA"/>
</dbReference>
<dbReference type="GO" id="GO:0016787">
    <property type="term" value="F:hydrolase activity"/>
    <property type="evidence" value="ECO:0007669"/>
    <property type="project" value="UniProtKB-KW"/>
</dbReference>
<feature type="compositionally biased region" description="Basic residues" evidence="1">
    <location>
        <begin position="333"/>
        <end position="361"/>
    </location>
</feature>
<feature type="region of interest" description="Disordered" evidence="1">
    <location>
        <begin position="325"/>
        <end position="593"/>
    </location>
</feature>
<sequence>AFFQALWTGSRAARRRQVGGDRAGGGERRAGRPAVFGARPVRPGGRSALLGLRHEPRRRLDGGLRAARALGRGRPLGHRRQRRRFAPGRPDGAPQPAVLDAALLRARAGDAAVLPRRHPVGPLDEGHAGRHGQPVRPVAHLLPRPPRHLHRRPRAAAAHRGAELAARAAAGRAGGRLLRDHRLGHPEDREGAEHGGEAPDAPGRQRAGRALQRGRGAGLHPPEQRGAAVRRHRPPSARPPVPGAELVGRGVRADPGRQYRNRHLHLRARHRAAPGRQGDGGRDRHLHGLRLPADRQAGGGGRLRVAPAVPGALHGRILRGHGLADHRAGEAGRHRHPPRRGLRVLRARRLRLPRRAAHPGRRGVPGAARPHGRVGRPDRRRQVHRHGTAPAPVGPGGRAGHAGRPRPPRHRAGEPAPQHRRGVPGEHALQPHHQGQPAHRPRRRHAGRDRERLPDGRGARLHHPPAPGLRHAGGRARLQPVRRPAPAPGHRPRPAEGPAGADPGRGDQRAGRGDRGAGAAGVEGADDGPHHLHHRPPPIDRARRRRDPRVRGGPHRRARHLRQPGGARRPLRRPGPHAAHRHAGDGTGAGGGV</sequence>
<keyword evidence="2" id="KW-0378">Hydrolase</keyword>
<proteinExistence type="predicted"/>
<feature type="region of interest" description="Disordered" evidence="1">
    <location>
        <begin position="14"/>
        <end position="42"/>
    </location>
</feature>
<feature type="compositionally biased region" description="Basic residues" evidence="1">
    <location>
        <begin position="75"/>
        <end position="86"/>
    </location>
</feature>
<protein>
    <submittedName>
        <fullName evidence="2">Beta-(1--&gt;2)glucan export ATP-binding/permease protein NdvA</fullName>
        <ecNumber evidence="2">3.6.3.42</ecNumber>
    </submittedName>
</protein>
<dbReference type="GO" id="GO:0005524">
    <property type="term" value="F:ATP binding"/>
    <property type="evidence" value="ECO:0007669"/>
    <property type="project" value="UniProtKB-KW"/>
</dbReference>
<feature type="region of interest" description="Disordered" evidence="1">
    <location>
        <begin position="121"/>
        <end position="262"/>
    </location>
</feature>
<gene>
    <name evidence="2" type="ORF">AVDCRST_MAG08-4119</name>
</gene>
<keyword evidence="2" id="KW-0547">Nucleotide-binding</keyword>
<feature type="compositionally biased region" description="Basic residues" evidence="1">
    <location>
        <begin position="569"/>
        <end position="581"/>
    </location>
</feature>
<feature type="compositionally biased region" description="Low complexity" evidence="1">
    <location>
        <begin position="155"/>
        <end position="171"/>
    </location>
</feature>
<feature type="non-terminal residue" evidence="2">
    <location>
        <position position="1"/>
    </location>
</feature>
<evidence type="ECO:0000256" key="1">
    <source>
        <dbReference type="SAM" id="MobiDB-lite"/>
    </source>
</evidence>
<name>A0A6J4JQN2_9PROT</name>
<feature type="compositionally biased region" description="Low complexity" evidence="1">
    <location>
        <begin position="204"/>
        <end position="214"/>
    </location>
</feature>